<dbReference type="Proteomes" id="UP000481288">
    <property type="component" value="Unassembled WGS sequence"/>
</dbReference>
<proteinExistence type="predicted"/>
<reference evidence="1 2" key="1">
    <citation type="submission" date="2018-05" db="EMBL/GenBank/DDBJ databases">
        <title>Whole genome sequencing for identification of molecular markers to develop diagnostic detection tools for the regulated plant pathogen Lachnellula willkommii.</title>
        <authorList>
            <person name="Giroux E."/>
            <person name="Bilodeau G."/>
        </authorList>
    </citation>
    <scope>NUCLEOTIDE SEQUENCE [LARGE SCALE GENOMIC DNA]</scope>
    <source>
        <strain evidence="1 2">CBS 625.97</strain>
    </source>
</reference>
<dbReference type="EMBL" id="QGMG01000608">
    <property type="protein sequence ID" value="TVY52460.1"/>
    <property type="molecule type" value="Genomic_DNA"/>
</dbReference>
<protein>
    <recommendedName>
        <fullName evidence="3">Ferric reductase NAD binding domain-containing protein</fullName>
    </recommendedName>
</protein>
<dbReference type="Gene3D" id="3.40.50.80">
    <property type="entry name" value="Nucleotide-binding domain of ferredoxin-NADP reductase (FNR) module"/>
    <property type="match status" value="1"/>
</dbReference>
<accession>A0A7D8UMQ5</accession>
<evidence type="ECO:0000313" key="1">
    <source>
        <dbReference type="EMBL" id="TVY52460.1"/>
    </source>
</evidence>
<sequence length="436" mass="48593">MSSSRQLVQHLRGAGAAITGPYPRNVLRSPGVTRYTTSAIAQRDVKAWRSRLPSGACIHGNKHTYYTYSSWALSWSLPTTDCSKSKSKKRQRWKPPKFPKFVVREFVLFSALMFASDYCFFLFWKEFQVVAKESHSATISIITVRSSTPDSSTTAFAAARWQTQWKYGIWSLLVSDCLKKFPRAFGGNVSSYTPLPPVDGQDPGDLRLLVHKEEDGNITIDPVHEKLSKIKSLIRMAIPPWISYAASIPEEVQQVVIFASGVTGIAPVLQTIHTLLEARRGDGIVGQTPEIHVVWFKQSLKPVDEHAVYSSDATVLEAWTADKLAGAELERLRLLYPDKLTLEPVDVGGTLTHATRFLESAEQRHSSRGWTFQNSWNPFKTNSEKLLIISGSKGFAESLSAYKDGQSLTEDGPGIISKSKQAGWRILDLSTKKVCN</sequence>
<name>A0A7D8UMQ5_9HELO</name>
<gene>
    <name evidence="1" type="ORF">LCER1_G007942</name>
</gene>
<dbReference type="AlphaFoldDB" id="A0A7D8UMQ5"/>
<organism evidence="1 2">
    <name type="scientific">Lachnellula cervina</name>
    <dbReference type="NCBI Taxonomy" id="1316786"/>
    <lineage>
        <taxon>Eukaryota</taxon>
        <taxon>Fungi</taxon>
        <taxon>Dikarya</taxon>
        <taxon>Ascomycota</taxon>
        <taxon>Pezizomycotina</taxon>
        <taxon>Leotiomycetes</taxon>
        <taxon>Helotiales</taxon>
        <taxon>Lachnaceae</taxon>
        <taxon>Lachnellula</taxon>
    </lineage>
</organism>
<dbReference type="InterPro" id="IPR039261">
    <property type="entry name" value="FNR_nucleotide-bd"/>
</dbReference>
<keyword evidence="2" id="KW-1185">Reference proteome</keyword>
<dbReference type="OrthoDB" id="3552667at2759"/>
<evidence type="ECO:0000313" key="2">
    <source>
        <dbReference type="Proteomes" id="UP000481288"/>
    </source>
</evidence>
<evidence type="ECO:0008006" key="3">
    <source>
        <dbReference type="Google" id="ProtNLM"/>
    </source>
</evidence>
<comment type="caution">
    <text evidence="1">The sequence shown here is derived from an EMBL/GenBank/DDBJ whole genome shotgun (WGS) entry which is preliminary data.</text>
</comment>